<evidence type="ECO:0000259" key="2">
    <source>
        <dbReference type="Pfam" id="PF03372"/>
    </source>
</evidence>
<feature type="compositionally biased region" description="Polar residues" evidence="1">
    <location>
        <begin position="176"/>
        <end position="190"/>
    </location>
</feature>
<dbReference type="AlphaFoldDB" id="A0AAV7XDK8"/>
<dbReference type="Pfam" id="PF03372">
    <property type="entry name" value="Exo_endo_phos"/>
    <property type="match status" value="1"/>
</dbReference>
<protein>
    <recommendedName>
        <fullName evidence="2">Endonuclease/exonuclease/phosphatase domain-containing protein</fullName>
    </recommendedName>
</protein>
<dbReference type="InterPro" id="IPR036691">
    <property type="entry name" value="Endo/exonu/phosph_ase_sf"/>
</dbReference>
<dbReference type="SUPFAM" id="SSF56219">
    <property type="entry name" value="DNase I-like"/>
    <property type="match status" value="1"/>
</dbReference>
<proteinExistence type="predicted"/>
<organism evidence="3 4">
    <name type="scientific">Megalurothrips usitatus</name>
    <name type="common">bean blossom thrips</name>
    <dbReference type="NCBI Taxonomy" id="439358"/>
    <lineage>
        <taxon>Eukaryota</taxon>
        <taxon>Metazoa</taxon>
        <taxon>Ecdysozoa</taxon>
        <taxon>Arthropoda</taxon>
        <taxon>Hexapoda</taxon>
        <taxon>Insecta</taxon>
        <taxon>Pterygota</taxon>
        <taxon>Neoptera</taxon>
        <taxon>Paraneoptera</taxon>
        <taxon>Thysanoptera</taxon>
        <taxon>Terebrantia</taxon>
        <taxon>Thripoidea</taxon>
        <taxon>Thripidae</taxon>
        <taxon>Megalurothrips</taxon>
    </lineage>
</organism>
<evidence type="ECO:0000313" key="3">
    <source>
        <dbReference type="EMBL" id="KAJ1522450.1"/>
    </source>
</evidence>
<comment type="caution">
    <text evidence="3">The sequence shown here is derived from an EMBL/GenBank/DDBJ whole genome shotgun (WGS) entry which is preliminary data.</text>
</comment>
<dbReference type="GO" id="GO:0003824">
    <property type="term" value="F:catalytic activity"/>
    <property type="evidence" value="ECO:0007669"/>
    <property type="project" value="InterPro"/>
</dbReference>
<dbReference type="EMBL" id="JAPTSV010000011">
    <property type="protein sequence ID" value="KAJ1522450.1"/>
    <property type="molecule type" value="Genomic_DNA"/>
</dbReference>
<dbReference type="InterPro" id="IPR005135">
    <property type="entry name" value="Endo/exonuclease/phosphatase"/>
</dbReference>
<dbReference type="Gene3D" id="3.60.10.10">
    <property type="entry name" value="Endonuclease/exonuclease/phosphatase"/>
    <property type="match status" value="1"/>
</dbReference>
<sequence length="190" mass="20655">MFVPRWAGLLHRPDNTMRVVFHNVRSLRAHVDDIKLDHEVFMSADVLLLAETWLQAEDPPVTSARTCRRWPKAGASGAVAGGVAIHSRLPIAQRTALNTVPNVEAVSAACDGLLLINMCCHPAARTDDILQAINLLLPSGTLPHTTLVCGDFNKDMKLAGGSASFRPSRPKRSRSLATSQHQPRTAQAQQ</sequence>
<feature type="domain" description="Endonuclease/exonuclease/phosphatase" evidence="2">
    <location>
        <begin position="23"/>
        <end position="154"/>
    </location>
</feature>
<evidence type="ECO:0000313" key="4">
    <source>
        <dbReference type="Proteomes" id="UP001075354"/>
    </source>
</evidence>
<evidence type="ECO:0000256" key="1">
    <source>
        <dbReference type="SAM" id="MobiDB-lite"/>
    </source>
</evidence>
<feature type="region of interest" description="Disordered" evidence="1">
    <location>
        <begin position="160"/>
        <end position="190"/>
    </location>
</feature>
<name>A0AAV7XDK8_9NEOP</name>
<reference evidence="3" key="1">
    <citation type="submission" date="2022-12" db="EMBL/GenBank/DDBJ databases">
        <title>Chromosome-level genome assembly of the bean flower thrips Megalurothrips usitatus.</title>
        <authorList>
            <person name="Ma L."/>
            <person name="Liu Q."/>
            <person name="Li H."/>
            <person name="Cai W."/>
        </authorList>
    </citation>
    <scope>NUCLEOTIDE SEQUENCE</scope>
    <source>
        <strain evidence="3">Cailab_2022a</strain>
    </source>
</reference>
<gene>
    <name evidence="3" type="ORF">ONE63_001640</name>
</gene>
<keyword evidence="4" id="KW-1185">Reference proteome</keyword>
<accession>A0AAV7XDK8</accession>
<dbReference type="Proteomes" id="UP001075354">
    <property type="component" value="Chromosome 11"/>
</dbReference>